<evidence type="ECO:0000256" key="8">
    <source>
        <dbReference type="SAM" id="MobiDB-lite"/>
    </source>
</evidence>
<dbReference type="Gene3D" id="2.60.120.650">
    <property type="entry name" value="Cupin"/>
    <property type="match status" value="1"/>
</dbReference>
<dbReference type="InterPro" id="IPR001841">
    <property type="entry name" value="Znf_RING"/>
</dbReference>
<feature type="domain" description="RING-type" evidence="9">
    <location>
        <begin position="128"/>
        <end position="175"/>
    </location>
</feature>
<accession>A0A6A2XQL0</accession>
<dbReference type="GO" id="GO:0008270">
    <property type="term" value="F:zinc ion binding"/>
    <property type="evidence" value="ECO:0007669"/>
    <property type="project" value="UniProtKB-KW"/>
</dbReference>
<evidence type="ECO:0000256" key="2">
    <source>
        <dbReference type="ARBA" id="ARBA00006801"/>
    </source>
</evidence>
<dbReference type="InterPro" id="IPR018866">
    <property type="entry name" value="Znf-4CXXC_R1"/>
</dbReference>
<evidence type="ECO:0000256" key="5">
    <source>
        <dbReference type="ARBA" id="ARBA00023163"/>
    </source>
</evidence>
<comment type="similarity">
    <text evidence="2">Belongs to the JARID1 histone demethylase family.</text>
</comment>
<dbReference type="GO" id="GO:0031490">
    <property type="term" value="F:chromatin DNA binding"/>
    <property type="evidence" value="ECO:0007669"/>
    <property type="project" value="TreeGrafter"/>
</dbReference>
<evidence type="ECO:0000256" key="7">
    <source>
        <dbReference type="PROSITE-ProRule" id="PRU00175"/>
    </source>
</evidence>
<sequence>MRGRKRTGAAGISECHENSRILRAKPNSSQTQAKPKNLDGFSAKGPPFKGTKTGRAVFSSKKRKHKTLERENNEEEEKEEETTEEDADSETDGSQENDGEDKETEKANDPVSNYSKKKSDATGKSLMCHQCQRNDKGRVINCKTCRRKRYCIPCITNWYPGMSEDAIAYACPVCQDNCNCGSCLQMSGSARHSKYLLKWLLPHIKLFSQEQMKEKVIEAKIQGVFPSEIQLKQEFPSYHNHVYCGNCRTSIADYHRSCPNCRYVLCLNCCQEIREGGLQGGEEVNIEYFNRGSAYFHGSAHIFTYPEERTPLDSSSGTDSEEYCCAAAIWKADENGSISCPPKDLGGCDSGLLVLRSMFAENAVVELVEKAEAIAKDLNLETTHNSPKQECLCYTSTDEIDFANSKPRKTASREDSTDNYLYCPTAKDVQNGCLKHFQRHWSKGEPVIVTNVLENSTGLSWEPIVLCRALRRFKSTKFEQHQNVKAIDCLCWSEVEVKLHQFFKGYKDGRFDRYNRLQILQLKDLPASMTFERHLPRHHVEFLRCLPLKEYTHSCHSFLNLATKLSGILSEPEMGPKLHIAYGLAQELGRGDSVIKLHCDMSDV</sequence>
<keyword evidence="3" id="KW-0479">Metal-binding</keyword>
<keyword evidence="4" id="KW-0805">Transcription regulation</keyword>
<evidence type="ECO:0000313" key="10">
    <source>
        <dbReference type="EMBL" id="KAE8677888.1"/>
    </source>
</evidence>
<dbReference type="GO" id="GO:0006357">
    <property type="term" value="P:regulation of transcription by RNA polymerase II"/>
    <property type="evidence" value="ECO:0007669"/>
    <property type="project" value="TreeGrafter"/>
</dbReference>
<dbReference type="PANTHER" id="PTHR12549:SF11">
    <property type="entry name" value="LYSINE-SPECIFIC DEMETHYLASE JMJ25"/>
    <property type="match status" value="1"/>
</dbReference>
<gene>
    <name evidence="10" type="ORF">F3Y22_tig00111493pilonHSYRG00145</name>
</gene>
<dbReference type="Proteomes" id="UP000436088">
    <property type="component" value="Unassembled WGS sequence"/>
</dbReference>
<reference evidence="10" key="1">
    <citation type="submission" date="2019-09" db="EMBL/GenBank/DDBJ databases">
        <title>Draft genome information of white flower Hibiscus syriacus.</title>
        <authorList>
            <person name="Kim Y.-M."/>
        </authorList>
    </citation>
    <scope>NUCLEOTIDE SEQUENCE [LARGE SCALE GENOMIC DNA]</scope>
    <source>
        <strain evidence="10">YM2019G1</strain>
    </source>
</reference>
<evidence type="ECO:0000256" key="6">
    <source>
        <dbReference type="ARBA" id="ARBA00023242"/>
    </source>
</evidence>
<dbReference type="PANTHER" id="PTHR12549">
    <property type="entry name" value="JMJC DOMAIN-CONTAINING HISTONE DEMETHYLATION PROTEIN"/>
    <property type="match status" value="1"/>
</dbReference>
<keyword evidence="7" id="KW-0863">Zinc-finger</keyword>
<dbReference type="GO" id="GO:0000118">
    <property type="term" value="C:histone deacetylase complex"/>
    <property type="evidence" value="ECO:0007669"/>
    <property type="project" value="TreeGrafter"/>
</dbReference>
<evidence type="ECO:0000313" key="11">
    <source>
        <dbReference type="Proteomes" id="UP000436088"/>
    </source>
</evidence>
<dbReference type="EMBL" id="VEPZ02001351">
    <property type="protein sequence ID" value="KAE8677888.1"/>
    <property type="molecule type" value="Genomic_DNA"/>
</dbReference>
<dbReference type="AlphaFoldDB" id="A0A6A2XQL0"/>
<dbReference type="InterPro" id="IPR045109">
    <property type="entry name" value="LSDs-like"/>
</dbReference>
<proteinExistence type="inferred from homology"/>
<name>A0A6A2XQL0_HIBSY</name>
<evidence type="ECO:0000256" key="3">
    <source>
        <dbReference type="ARBA" id="ARBA00022723"/>
    </source>
</evidence>
<dbReference type="GO" id="GO:0032454">
    <property type="term" value="F:histone H3K9 demethylase activity"/>
    <property type="evidence" value="ECO:0007669"/>
    <property type="project" value="InterPro"/>
</dbReference>
<comment type="subcellular location">
    <subcellularLocation>
        <location evidence="1">Nucleus</location>
    </subcellularLocation>
</comment>
<protein>
    <submittedName>
        <fullName evidence="10">Transcription factor jumonji domain-containing protein, putative isoform 3</fullName>
    </submittedName>
</protein>
<comment type="caution">
    <text evidence="10">The sequence shown here is derived from an EMBL/GenBank/DDBJ whole genome shotgun (WGS) entry which is preliminary data.</text>
</comment>
<dbReference type="Pfam" id="PF10497">
    <property type="entry name" value="zf-4CXXC_R1"/>
    <property type="match status" value="1"/>
</dbReference>
<evidence type="ECO:0000256" key="1">
    <source>
        <dbReference type="ARBA" id="ARBA00004123"/>
    </source>
</evidence>
<organism evidence="10 11">
    <name type="scientific">Hibiscus syriacus</name>
    <name type="common">Rose of Sharon</name>
    <dbReference type="NCBI Taxonomy" id="106335"/>
    <lineage>
        <taxon>Eukaryota</taxon>
        <taxon>Viridiplantae</taxon>
        <taxon>Streptophyta</taxon>
        <taxon>Embryophyta</taxon>
        <taxon>Tracheophyta</taxon>
        <taxon>Spermatophyta</taxon>
        <taxon>Magnoliopsida</taxon>
        <taxon>eudicotyledons</taxon>
        <taxon>Gunneridae</taxon>
        <taxon>Pentapetalae</taxon>
        <taxon>rosids</taxon>
        <taxon>malvids</taxon>
        <taxon>Malvales</taxon>
        <taxon>Malvaceae</taxon>
        <taxon>Malvoideae</taxon>
        <taxon>Hibiscus</taxon>
    </lineage>
</organism>
<dbReference type="GO" id="GO:0000785">
    <property type="term" value="C:chromatin"/>
    <property type="evidence" value="ECO:0007669"/>
    <property type="project" value="TreeGrafter"/>
</dbReference>
<evidence type="ECO:0000256" key="4">
    <source>
        <dbReference type="ARBA" id="ARBA00023015"/>
    </source>
</evidence>
<keyword evidence="7" id="KW-0862">Zinc</keyword>
<evidence type="ECO:0000259" key="9">
    <source>
        <dbReference type="PROSITE" id="PS50089"/>
    </source>
</evidence>
<keyword evidence="6" id="KW-0539">Nucleus</keyword>
<feature type="compositionally biased region" description="Acidic residues" evidence="8">
    <location>
        <begin position="72"/>
        <end position="102"/>
    </location>
</feature>
<dbReference type="PROSITE" id="PS50089">
    <property type="entry name" value="ZF_RING_2"/>
    <property type="match status" value="1"/>
</dbReference>
<keyword evidence="5" id="KW-0804">Transcription</keyword>
<feature type="region of interest" description="Disordered" evidence="8">
    <location>
        <begin position="1"/>
        <end position="119"/>
    </location>
</feature>
<keyword evidence="11" id="KW-1185">Reference proteome</keyword>
<dbReference type="GO" id="GO:0003712">
    <property type="term" value="F:transcription coregulator activity"/>
    <property type="evidence" value="ECO:0007669"/>
    <property type="project" value="TreeGrafter"/>
</dbReference>